<evidence type="ECO:0000313" key="4">
    <source>
        <dbReference type="EMBL" id="NEY72469.1"/>
    </source>
</evidence>
<dbReference type="CDD" id="cd05300">
    <property type="entry name" value="2-Hacid_dh_1"/>
    <property type="match status" value="1"/>
</dbReference>
<dbReference type="SUPFAM" id="SSF51735">
    <property type="entry name" value="NAD(P)-binding Rossmann-fold domains"/>
    <property type="match status" value="1"/>
</dbReference>
<evidence type="ECO:0000313" key="5">
    <source>
        <dbReference type="Proteomes" id="UP000481043"/>
    </source>
</evidence>
<dbReference type="InterPro" id="IPR006140">
    <property type="entry name" value="D-isomer_DH_NAD-bd"/>
</dbReference>
<keyword evidence="1" id="KW-0560">Oxidoreductase</keyword>
<evidence type="ECO:0000259" key="3">
    <source>
        <dbReference type="Pfam" id="PF02826"/>
    </source>
</evidence>
<protein>
    <submittedName>
        <fullName evidence="4">D-2-hydroxyacid dehydrogenase</fullName>
    </submittedName>
</protein>
<dbReference type="PANTHER" id="PTHR43333">
    <property type="entry name" value="2-HACID_DH_C DOMAIN-CONTAINING PROTEIN"/>
    <property type="match status" value="1"/>
</dbReference>
<name>A0A6M0Q9R7_9BACI</name>
<keyword evidence="5" id="KW-1185">Reference proteome</keyword>
<accession>A0A6M0Q9R7</accession>
<keyword evidence="2" id="KW-0520">NAD</keyword>
<reference evidence="4 5" key="1">
    <citation type="submission" date="2020-02" db="EMBL/GenBank/DDBJ databases">
        <title>Bacillus aquiflavi sp. nov., isolated from yellow water of strong flavor Chinese baijiu in Yibin region of China.</title>
        <authorList>
            <person name="Xie J."/>
        </authorList>
    </citation>
    <scope>NUCLEOTIDE SEQUENCE [LARGE SCALE GENOMIC DNA]</scope>
    <source>
        <strain evidence="4 5">SA4</strain>
    </source>
</reference>
<dbReference type="Pfam" id="PF02826">
    <property type="entry name" value="2-Hacid_dh_C"/>
    <property type="match status" value="1"/>
</dbReference>
<dbReference type="InterPro" id="IPR036291">
    <property type="entry name" value="NAD(P)-bd_dom_sf"/>
</dbReference>
<dbReference type="EMBL" id="JAAIWM010000004">
    <property type="protein sequence ID" value="NEY72469.1"/>
    <property type="molecule type" value="Genomic_DNA"/>
</dbReference>
<dbReference type="RefSeq" id="WP_163179946.1">
    <property type="nucleotide sequence ID" value="NZ_JAAIWM010000004.1"/>
</dbReference>
<comment type="caution">
    <text evidence="4">The sequence shown here is derived from an EMBL/GenBank/DDBJ whole genome shotgun (WGS) entry which is preliminary data.</text>
</comment>
<sequence length="310" mass="35557">MEIKNILVAGNYYEEFKLHLIDHQSKEFRFISPANITAADLQWADTYVGSRPCMNFNLSHLKWVHSFNAGVNNYLELNGWIENNVLLTRTVCSFGEKISEYCLSYILRDLQKHQEFERKQHQKQWKPETPKMIKDHTFVILGTGEIGQKVAKMFNSFGATVYGVSRSGQHKDYFSEVVDHTSSNSVVSRADWIISTLPLTQDTYKIFNHQFFASMNQSVFINVGRGATVDELALIKALDSGRIRYAVLDVLSQEPLPEDSVLWERKDVLITPHISAVTDINEAVECFFETLHKIENNGILHNMVDVMKGY</sequence>
<organism evidence="4 5">
    <name type="scientific">Bacillus mesophilus</name>
    <dbReference type="NCBI Taxonomy" id="1808955"/>
    <lineage>
        <taxon>Bacteria</taxon>
        <taxon>Bacillati</taxon>
        <taxon>Bacillota</taxon>
        <taxon>Bacilli</taxon>
        <taxon>Bacillales</taxon>
        <taxon>Bacillaceae</taxon>
        <taxon>Bacillus</taxon>
    </lineage>
</organism>
<dbReference type="PANTHER" id="PTHR43333:SF1">
    <property type="entry name" value="D-ISOMER SPECIFIC 2-HYDROXYACID DEHYDROGENASE NAD-BINDING DOMAIN-CONTAINING PROTEIN"/>
    <property type="match status" value="1"/>
</dbReference>
<dbReference type="Proteomes" id="UP000481043">
    <property type="component" value="Unassembled WGS sequence"/>
</dbReference>
<dbReference type="GO" id="GO:0051287">
    <property type="term" value="F:NAD binding"/>
    <property type="evidence" value="ECO:0007669"/>
    <property type="project" value="InterPro"/>
</dbReference>
<gene>
    <name evidence="4" type="ORF">G4D63_12100</name>
</gene>
<dbReference type="AlphaFoldDB" id="A0A6M0Q9R7"/>
<proteinExistence type="predicted"/>
<dbReference type="Gene3D" id="3.40.50.720">
    <property type="entry name" value="NAD(P)-binding Rossmann-like Domain"/>
    <property type="match status" value="2"/>
</dbReference>
<evidence type="ECO:0000256" key="2">
    <source>
        <dbReference type="ARBA" id="ARBA00023027"/>
    </source>
</evidence>
<evidence type="ECO:0000256" key="1">
    <source>
        <dbReference type="ARBA" id="ARBA00023002"/>
    </source>
</evidence>
<feature type="domain" description="D-isomer specific 2-hydroxyacid dehydrogenase NAD-binding" evidence="3">
    <location>
        <begin position="104"/>
        <end position="275"/>
    </location>
</feature>
<dbReference type="GO" id="GO:0016491">
    <property type="term" value="F:oxidoreductase activity"/>
    <property type="evidence" value="ECO:0007669"/>
    <property type="project" value="UniProtKB-KW"/>
</dbReference>